<dbReference type="Pfam" id="PF18818">
    <property type="entry name" value="MPTase-PolyVal"/>
    <property type="match status" value="1"/>
</dbReference>
<name>A0A2K8Z305_9BACT</name>
<evidence type="ECO:0000256" key="1">
    <source>
        <dbReference type="SAM" id="MobiDB-lite"/>
    </source>
</evidence>
<evidence type="ECO:0000313" key="5">
    <source>
        <dbReference type="Proteomes" id="UP000232883"/>
    </source>
</evidence>
<sequence>MTTLSKKTAKKSNVGKRTQNYVPPTSLIATDDTKGGKMARPGMAFLYDKITQTIISQLEKGVIPWKAQYKKNGYGFPQNYCSKRPYTSINMLLLALLPYEKPYYLTLKQINQLGGRVRKGEKGHIVTFWKFPNEDKKAALLAEGKSAAPLFRFYYVWNIDQTDGIDVKLPDLDALVETNRQLQINELQEIVDRMSRDGIQISHTCPGTPCYLPRRDSIVLPTISEFRTPENYYKTMFHELVHATGHPKRLNRESIAAYVANREPNALAYAFEELIAELGTSFLLNALGVDFSERDDLLENAAAYIDHYSKLLSSDRTIIVKAASKAQAAAEYIFDQRSLPDDEE</sequence>
<dbReference type="KEGG" id="spir:CWM47_21695"/>
<evidence type="ECO:0000259" key="3">
    <source>
        <dbReference type="Pfam" id="PF18818"/>
    </source>
</evidence>
<dbReference type="GO" id="GO:0003697">
    <property type="term" value="F:single-stranded DNA binding"/>
    <property type="evidence" value="ECO:0007669"/>
    <property type="project" value="InterPro"/>
</dbReference>
<dbReference type="AlphaFoldDB" id="A0A2K8Z305"/>
<proteinExistence type="predicted"/>
<feature type="region of interest" description="Disordered" evidence="1">
    <location>
        <begin position="1"/>
        <end position="27"/>
    </location>
</feature>
<dbReference type="Proteomes" id="UP000232883">
    <property type="component" value="Chromosome"/>
</dbReference>
<reference evidence="4 5" key="1">
    <citation type="submission" date="2017-11" db="EMBL/GenBank/DDBJ databases">
        <title>Taxonomic description and genome sequences of Spirosoma HA7 sp. nov., isolated from pollen microhabitat of Corylus avellana.</title>
        <authorList>
            <person name="Ambika Manirajan B."/>
            <person name="Suarez C."/>
            <person name="Ratering S."/>
            <person name="Geissler-Plaum R."/>
            <person name="Cardinale M."/>
            <person name="Sylvia S."/>
        </authorList>
    </citation>
    <scope>NUCLEOTIDE SEQUENCE [LARGE SCALE GENOMIC DNA]</scope>
    <source>
        <strain evidence="4 5">HA7</strain>
    </source>
</reference>
<gene>
    <name evidence="4" type="ORF">CWM47_21695</name>
</gene>
<feature type="domain" description="N-terminal" evidence="2">
    <location>
        <begin position="46"/>
        <end position="147"/>
    </location>
</feature>
<dbReference type="RefSeq" id="WP_100990287.1">
    <property type="nucleotide sequence ID" value="NZ_CP025096.1"/>
</dbReference>
<dbReference type="OrthoDB" id="9792687at2"/>
<dbReference type="InterPro" id="IPR041459">
    <property type="entry name" value="MPTase-PolyVal"/>
</dbReference>
<dbReference type="EMBL" id="CP025096">
    <property type="protein sequence ID" value="AUD04221.1"/>
    <property type="molecule type" value="Genomic_DNA"/>
</dbReference>
<evidence type="ECO:0000313" key="4">
    <source>
        <dbReference type="EMBL" id="AUD04221.1"/>
    </source>
</evidence>
<dbReference type="InterPro" id="IPR013610">
    <property type="entry name" value="ArdC_N"/>
</dbReference>
<organism evidence="4 5">
    <name type="scientific">Spirosoma pollinicola</name>
    <dbReference type="NCBI Taxonomy" id="2057025"/>
    <lineage>
        <taxon>Bacteria</taxon>
        <taxon>Pseudomonadati</taxon>
        <taxon>Bacteroidota</taxon>
        <taxon>Cytophagia</taxon>
        <taxon>Cytophagales</taxon>
        <taxon>Cytophagaceae</taxon>
        <taxon>Spirosoma</taxon>
    </lineage>
</organism>
<keyword evidence="5" id="KW-1185">Reference proteome</keyword>
<evidence type="ECO:0000259" key="2">
    <source>
        <dbReference type="Pfam" id="PF08401"/>
    </source>
</evidence>
<protein>
    <submittedName>
        <fullName evidence="4">Antirestriction protein</fullName>
    </submittedName>
</protein>
<dbReference type="InterPro" id="IPR017113">
    <property type="entry name" value="Antirestriction_ArdC"/>
</dbReference>
<feature type="domain" description="Polyvalent protein metallopeptidase" evidence="3">
    <location>
        <begin position="195"/>
        <end position="325"/>
    </location>
</feature>
<accession>A0A2K8Z305</accession>
<dbReference type="Pfam" id="PF08401">
    <property type="entry name" value="ArdcN"/>
    <property type="match status" value="1"/>
</dbReference>
<dbReference type="PIRSF" id="PIRSF037112">
    <property type="entry name" value="Antirestriction_ArdC"/>
    <property type="match status" value="1"/>
</dbReference>